<protein>
    <submittedName>
        <fullName evidence="2">Uncharacterized protein</fullName>
    </submittedName>
</protein>
<sequence length="123" mass="12570">MWEAEVWRSPSATKRNSPAKSAPATSPGPSVPSPSANRSPRAAMSNATSAALRPDRSATCMMGATSCAASLMATCCAPQIAHSTTMVATTKPSRGLRGALMGRESYHERAGAAGARGEPPAAR</sequence>
<organism evidence="2 3">
    <name type="scientific">Anaeromyxobacter diazotrophicus</name>
    <dbReference type="NCBI Taxonomy" id="2590199"/>
    <lineage>
        <taxon>Bacteria</taxon>
        <taxon>Pseudomonadati</taxon>
        <taxon>Myxococcota</taxon>
        <taxon>Myxococcia</taxon>
        <taxon>Myxococcales</taxon>
        <taxon>Cystobacterineae</taxon>
        <taxon>Anaeromyxobacteraceae</taxon>
        <taxon>Anaeromyxobacter</taxon>
    </lineage>
</organism>
<evidence type="ECO:0000313" key="2">
    <source>
        <dbReference type="EMBL" id="GEJ55418.1"/>
    </source>
</evidence>
<feature type="region of interest" description="Disordered" evidence="1">
    <location>
        <begin position="1"/>
        <end position="53"/>
    </location>
</feature>
<keyword evidence="3" id="KW-1185">Reference proteome</keyword>
<feature type="region of interest" description="Disordered" evidence="1">
    <location>
        <begin position="100"/>
        <end position="123"/>
    </location>
</feature>
<feature type="compositionally biased region" description="Polar residues" evidence="1">
    <location>
        <begin position="10"/>
        <end position="38"/>
    </location>
</feature>
<evidence type="ECO:0000313" key="3">
    <source>
        <dbReference type="Proteomes" id="UP000503640"/>
    </source>
</evidence>
<accession>A0A7I9VH00</accession>
<comment type="caution">
    <text evidence="2">The sequence shown here is derived from an EMBL/GenBank/DDBJ whole genome shotgun (WGS) entry which is preliminary data.</text>
</comment>
<dbReference type="Proteomes" id="UP000503640">
    <property type="component" value="Unassembled WGS sequence"/>
</dbReference>
<gene>
    <name evidence="2" type="ORF">AMYX_01590</name>
</gene>
<dbReference type="EMBL" id="BJTG01000001">
    <property type="protein sequence ID" value="GEJ55418.1"/>
    <property type="molecule type" value="Genomic_DNA"/>
</dbReference>
<evidence type="ECO:0000256" key="1">
    <source>
        <dbReference type="SAM" id="MobiDB-lite"/>
    </source>
</evidence>
<reference evidence="3" key="1">
    <citation type="journal article" date="2020" name="Appl. Environ. Microbiol.">
        <title>Diazotrophic Anaeromyxobacter Isolates from Soils.</title>
        <authorList>
            <person name="Masuda Y."/>
            <person name="Yamanaka H."/>
            <person name="Xu Z.X."/>
            <person name="Shiratori Y."/>
            <person name="Aono T."/>
            <person name="Amachi S."/>
            <person name="Senoo K."/>
            <person name="Itoh H."/>
        </authorList>
    </citation>
    <scope>NUCLEOTIDE SEQUENCE [LARGE SCALE GENOMIC DNA]</scope>
    <source>
        <strain evidence="3">R267</strain>
    </source>
</reference>
<proteinExistence type="predicted"/>
<dbReference type="AlphaFoldDB" id="A0A7I9VH00"/>
<feature type="compositionally biased region" description="Low complexity" evidence="1">
    <location>
        <begin position="111"/>
        <end position="123"/>
    </location>
</feature>
<name>A0A7I9VH00_9BACT</name>